<evidence type="ECO:0000256" key="3">
    <source>
        <dbReference type="ARBA" id="ARBA00022448"/>
    </source>
</evidence>
<feature type="domain" description="TonB C-terminal" evidence="12">
    <location>
        <begin position="230"/>
        <end position="323"/>
    </location>
</feature>
<comment type="caution">
    <text evidence="13">The sequence shown here is derived from an EMBL/GenBank/DDBJ whole genome shotgun (WGS) entry which is preliminary data.</text>
</comment>
<reference evidence="13 14" key="1">
    <citation type="journal article" date="2019" name="Nat. Microbiol.">
        <title>Mediterranean grassland soil C-N compound turnover is dependent on rainfall and depth, and is mediated by genomically divergent microorganisms.</title>
        <authorList>
            <person name="Diamond S."/>
            <person name="Andeer P.F."/>
            <person name="Li Z."/>
            <person name="Crits-Christoph A."/>
            <person name="Burstein D."/>
            <person name="Anantharaman K."/>
            <person name="Lane K.R."/>
            <person name="Thomas B.C."/>
            <person name="Pan C."/>
            <person name="Northen T.R."/>
            <person name="Banfield J.F."/>
        </authorList>
    </citation>
    <scope>NUCLEOTIDE SEQUENCE [LARGE SCALE GENOMIC DNA]</scope>
    <source>
        <strain evidence="13">WS_8</strain>
    </source>
</reference>
<evidence type="ECO:0000256" key="8">
    <source>
        <dbReference type="ARBA" id="ARBA00022989"/>
    </source>
</evidence>
<dbReference type="Proteomes" id="UP000316609">
    <property type="component" value="Unassembled WGS sequence"/>
</dbReference>
<evidence type="ECO:0000313" key="13">
    <source>
        <dbReference type="EMBL" id="TMQ63364.1"/>
    </source>
</evidence>
<evidence type="ECO:0000256" key="1">
    <source>
        <dbReference type="ARBA" id="ARBA00004383"/>
    </source>
</evidence>
<dbReference type="PANTHER" id="PTHR33446">
    <property type="entry name" value="PROTEIN TONB-RELATED"/>
    <property type="match status" value="1"/>
</dbReference>
<evidence type="ECO:0000256" key="4">
    <source>
        <dbReference type="ARBA" id="ARBA00022475"/>
    </source>
</evidence>
<dbReference type="GO" id="GO:0005886">
    <property type="term" value="C:plasma membrane"/>
    <property type="evidence" value="ECO:0007669"/>
    <property type="project" value="UniProtKB-SubCell"/>
</dbReference>
<name>A0A538TIC2_UNCEI</name>
<evidence type="ECO:0000256" key="7">
    <source>
        <dbReference type="ARBA" id="ARBA00022927"/>
    </source>
</evidence>
<dbReference type="AlphaFoldDB" id="A0A538TIC2"/>
<keyword evidence="4" id="KW-1003">Cell membrane</keyword>
<dbReference type="Gene3D" id="3.30.1150.10">
    <property type="match status" value="1"/>
</dbReference>
<dbReference type="SUPFAM" id="SSF74653">
    <property type="entry name" value="TolA/TonB C-terminal domain"/>
    <property type="match status" value="1"/>
</dbReference>
<evidence type="ECO:0000259" key="12">
    <source>
        <dbReference type="PROSITE" id="PS52015"/>
    </source>
</evidence>
<proteinExistence type="inferred from homology"/>
<feature type="region of interest" description="Disordered" evidence="10">
    <location>
        <begin position="156"/>
        <end position="180"/>
    </location>
</feature>
<dbReference type="InterPro" id="IPR037682">
    <property type="entry name" value="TonB_C"/>
</dbReference>
<evidence type="ECO:0000256" key="2">
    <source>
        <dbReference type="ARBA" id="ARBA00006555"/>
    </source>
</evidence>
<feature type="transmembrane region" description="Helical" evidence="11">
    <location>
        <begin position="30"/>
        <end position="48"/>
    </location>
</feature>
<dbReference type="InterPro" id="IPR051045">
    <property type="entry name" value="TonB-dependent_transducer"/>
</dbReference>
<keyword evidence="6 11" id="KW-0812">Transmembrane</keyword>
<dbReference type="PROSITE" id="PS52015">
    <property type="entry name" value="TONB_CTD"/>
    <property type="match status" value="1"/>
</dbReference>
<dbReference type="GO" id="GO:0015031">
    <property type="term" value="P:protein transport"/>
    <property type="evidence" value="ECO:0007669"/>
    <property type="project" value="UniProtKB-KW"/>
</dbReference>
<dbReference type="NCBIfam" id="TIGR01352">
    <property type="entry name" value="tonB_Cterm"/>
    <property type="match status" value="1"/>
</dbReference>
<evidence type="ECO:0000256" key="6">
    <source>
        <dbReference type="ARBA" id="ARBA00022692"/>
    </source>
</evidence>
<evidence type="ECO:0000256" key="9">
    <source>
        <dbReference type="ARBA" id="ARBA00023136"/>
    </source>
</evidence>
<keyword evidence="8 11" id="KW-1133">Transmembrane helix</keyword>
<dbReference type="InterPro" id="IPR006260">
    <property type="entry name" value="TonB/TolA_C"/>
</dbReference>
<gene>
    <name evidence="13" type="ORF">E6K78_10635</name>
</gene>
<accession>A0A538TIC2</accession>
<evidence type="ECO:0000256" key="11">
    <source>
        <dbReference type="SAM" id="Phobius"/>
    </source>
</evidence>
<protein>
    <submittedName>
        <fullName evidence="13">Energy transducer TonB</fullName>
    </submittedName>
</protein>
<organism evidence="13 14">
    <name type="scientific">Eiseniibacteriota bacterium</name>
    <dbReference type="NCBI Taxonomy" id="2212470"/>
    <lineage>
        <taxon>Bacteria</taxon>
        <taxon>Candidatus Eiseniibacteriota</taxon>
    </lineage>
</organism>
<evidence type="ECO:0000256" key="10">
    <source>
        <dbReference type="SAM" id="MobiDB-lite"/>
    </source>
</evidence>
<keyword evidence="3" id="KW-0813">Transport</keyword>
<sequence length="323" mass="33461">MSAITMPTLGPPRIALRSDYLVVRARTRRTMTISVVAHVLLVLWLAILKPAAQKAPEFTEITLLEPGDLAPAPAAAASASSGEVIKGMPRPSAREQRFARARTDAEIVPEPQTTTALEDRIAARLVSMQSREVVSASGVAARGAPSGVLGSAANAPASLGSGSGPISLTRGGAGTGAGPALRLTRGGSGGGAGPAVVTTGLPAAASEASAPARGGESSARRTLAGAQLMGPVADRPVIQHTTPIYPEWAKRDAVEGSVTLYFVVRPDGSIKENVLVQKTAGFEDFDESARVALRAWRFQPLTGGRTGEQWGTITFRFRLREAG</sequence>
<dbReference type="GO" id="GO:0055085">
    <property type="term" value="P:transmembrane transport"/>
    <property type="evidence" value="ECO:0007669"/>
    <property type="project" value="InterPro"/>
</dbReference>
<keyword evidence="9 11" id="KW-0472">Membrane</keyword>
<comment type="subcellular location">
    <subcellularLocation>
        <location evidence="1">Cell inner membrane</location>
        <topology evidence="1">Single-pass membrane protein</topology>
        <orientation evidence="1">Periplasmic side</orientation>
    </subcellularLocation>
</comment>
<keyword evidence="7" id="KW-0653">Protein transport</keyword>
<keyword evidence="5" id="KW-0997">Cell inner membrane</keyword>
<evidence type="ECO:0000313" key="14">
    <source>
        <dbReference type="Proteomes" id="UP000316609"/>
    </source>
</evidence>
<dbReference type="EMBL" id="VBOY01000110">
    <property type="protein sequence ID" value="TMQ63364.1"/>
    <property type="molecule type" value="Genomic_DNA"/>
</dbReference>
<dbReference type="Pfam" id="PF03544">
    <property type="entry name" value="TonB_C"/>
    <property type="match status" value="1"/>
</dbReference>
<comment type="similarity">
    <text evidence="2">Belongs to the TonB family.</text>
</comment>
<evidence type="ECO:0000256" key="5">
    <source>
        <dbReference type="ARBA" id="ARBA00022519"/>
    </source>
</evidence>